<keyword evidence="3" id="KW-0106">Calcium</keyword>
<evidence type="ECO:0000313" key="7">
    <source>
        <dbReference type="EMBL" id="EDV06002.1"/>
    </source>
</evidence>
<comment type="subunit">
    <text evidence="2">Monomer.</text>
</comment>
<evidence type="ECO:0008006" key="9">
    <source>
        <dbReference type="Google" id="ProtNLM"/>
    </source>
</evidence>
<dbReference type="GO" id="GO:0030246">
    <property type="term" value="F:carbohydrate binding"/>
    <property type="evidence" value="ECO:0007669"/>
    <property type="project" value="InterPro"/>
</dbReference>
<feature type="domain" description="Glycosyl-hydrolase 97 catalytic" evidence="4">
    <location>
        <begin position="330"/>
        <end position="483"/>
    </location>
</feature>
<dbReference type="InterPro" id="IPR014718">
    <property type="entry name" value="GH-type_carb-bd"/>
</dbReference>
<dbReference type="Proteomes" id="UP000004596">
    <property type="component" value="Unassembled WGS sequence"/>
</dbReference>
<feature type="domain" description="Glycosyl-hydrolase 97 N-terminal" evidence="5">
    <location>
        <begin position="50"/>
        <end position="313"/>
    </location>
</feature>
<dbReference type="InterPro" id="IPR052720">
    <property type="entry name" value="Glycosyl_hydrolase_97"/>
</dbReference>
<dbReference type="AlphaFoldDB" id="B3C9C3"/>
<dbReference type="eggNOG" id="COG3589">
    <property type="taxonomic scope" value="Bacteria"/>
</dbReference>
<reference evidence="7 8" key="1">
    <citation type="submission" date="2008-04" db="EMBL/GenBank/DDBJ databases">
        <title>Draft genome sequence of Bacteroides intestinalis (DSM 17393).</title>
        <authorList>
            <person name="Sudarsanam P."/>
            <person name="Ley R."/>
            <person name="Guruge J."/>
            <person name="Turnbaugh P.J."/>
            <person name="Mahowald M."/>
            <person name="Liep D."/>
            <person name="Gordon J."/>
        </authorList>
    </citation>
    <scope>NUCLEOTIDE SEQUENCE [LARGE SCALE GENOMIC DNA]</scope>
    <source>
        <strain evidence="7 8">DSM 17393</strain>
    </source>
</reference>
<comment type="caution">
    <text evidence="7">The sequence shown here is derived from an EMBL/GenBank/DDBJ whole genome shotgun (WGS) entry which is preliminary data.</text>
</comment>
<dbReference type="Gene3D" id="2.70.98.10">
    <property type="match status" value="1"/>
</dbReference>
<accession>B3C9C3</accession>
<dbReference type="PANTHER" id="PTHR35803">
    <property type="entry name" value="GLUCAN 1,4-ALPHA-GLUCOSIDASE SUSB-RELATED"/>
    <property type="match status" value="1"/>
</dbReference>
<dbReference type="SUPFAM" id="SSF51445">
    <property type="entry name" value="(Trans)glycosidases"/>
    <property type="match status" value="1"/>
</dbReference>
<protein>
    <recommendedName>
        <fullName evidence="9">Glycoside hydrolase 97</fullName>
    </recommendedName>
</protein>
<feature type="domain" description="Glycosyl-hydrolase 97 C-terminal oligomerisation" evidence="6">
    <location>
        <begin position="583"/>
        <end position="671"/>
    </location>
</feature>
<dbReference type="InterPro" id="IPR029486">
    <property type="entry name" value="GH97_N"/>
</dbReference>
<organism evidence="7 8">
    <name type="scientific">Bacteroides intestinalis DSM 17393</name>
    <dbReference type="NCBI Taxonomy" id="471870"/>
    <lineage>
        <taxon>Bacteria</taxon>
        <taxon>Pseudomonadati</taxon>
        <taxon>Bacteroidota</taxon>
        <taxon>Bacteroidia</taxon>
        <taxon>Bacteroidales</taxon>
        <taxon>Bacteroidaceae</taxon>
        <taxon>Bacteroides</taxon>
    </lineage>
</organism>
<dbReference type="EMBL" id="ABJL02000007">
    <property type="protein sequence ID" value="EDV06002.1"/>
    <property type="molecule type" value="Genomic_DNA"/>
</dbReference>
<comment type="cofactor">
    <cofactor evidence="1">
        <name>Ca(2+)</name>
        <dbReference type="ChEBI" id="CHEBI:29108"/>
    </cofactor>
</comment>
<dbReference type="Gene3D" id="3.20.20.70">
    <property type="entry name" value="Aldolase class I"/>
    <property type="match status" value="1"/>
</dbReference>
<sequence length="673" mass="75056">MAFFKSIYKSISGTWRFLPTFPQNLILMKHFLVMAALLICGAIKAEEKQITSPDGKILVTISDKNGQPSYSVSYNGTPFIHSSPLGLVTNVGDFSRDMSLGQNVRSNKIDETYTLPNIKQSNVHYVATEAVYQFSQQDKVAFDVIFRVSDRDVAFRYKMYPQKKALSCVVKEEMTGFVLPEGSTTFLCPQSKPMGGFARTSPSYETPYKADDSMGKNGWGEGYTFPCLFRNGDKGWILISETGVDSKYCGSRLLGHENGLYTIGFPQEGEMNGNGTTAPGLALPGETPWRTITLGETLAPIVETTVSFDVVKPLYAASGKYEYGRGSWSWIIGMDGSTNYEEQLRYIDFSAAMGYQSVLVDALWDTQIGYDKIEQLAKYGAQKGVGLYLWYNSNGYWNDAPQSPRGIMDNAIARRKEMKWMQSIGIRGIKVDFFGGDKQVTMQLYEDILADANEYGLLVIFHGCTLPRGWERMYPNYASSEAVLASENLHFSQGSCDAEAFNACLHPFIRNTVGSMDFGGSALNKYYNSDNAPRGSRRMTSDVFALATAVLFQSPVQHFALAPNNLTDAPEWAIGFMKEVPTTWDEVRFIDGYPGKYVVMARRHGDKWYIAGVNAQKETVKLKIALPMFMPGNQVRVFSDNEELQGNVKQVKVNKKQELQLTMPCNGGILIVE</sequence>
<gene>
    <name evidence="7" type="ORF">BACINT_01087</name>
</gene>
<dbReference type="InterPro" id="IPR017853">
    <property type="entry name" value="GH"/>
</dbReference>
<dbReference type="Pfam" id="PF14508">
    <property type="entry name" value="GH97_N"/>
    <property type="match status" value="1"/>
</dbReference>
<evidence type="ECO:0000259" key="4">
    <source>
        <dbReference type="Pfam" id="PF10566"/>
    </source>
</evidence>
<dbReference type="InterPro" id="IPR029483">
    <property type="entry name" value="GH97_C"/>
</dbReference>
<dbReference type="STRING" id="471870.BACINT_01087"/>
<dbReference type="InterPro" id="IPR019563">
    <property type="entry name" value="GH97_catalytic"/>
</dbReference>
<dbReference type="Pfam" id="PF14509">
    <property type="entry name" value="GH97_C"/>
    <property type="match status" value="1"/>
</dbReference>
<name>B3C9C3_9BACE</name>
<evidence type="ECO:0000256" key="3">
    <source>
        <dbReference type="ARBA" id="ARBA00022837"/>
    </source>
</evidence>
<dbReference type="PANTHER" id="PTHR35803:SF2">
    <property type="entry name" value="RETAINING ALPHA-GALACTOSIDASE"/>
    <property type="match status" value="1"/>
</dbReference>
<evidence type="ECO:0000256" key="1">
    <source>
        <dbReference type="ARBA" id="ARBA00001913"/>
    </source>
</evidence>
<evidence type="ECO:0000313" key="8">
    <source>
        <dbReference type="Proteomes" id="UP000004596"/>
    </source>
</evidence>
<dbReference type="Pfam" id="PF10566">
    <property type="entry name" value="Glyco_hydro_97"/>
    <property type="match status" value="1"/>
</dbReference>
<dbReference type="InterPro" id="IPR013785">
    <property type="entry name" value="Aldolase_TIM"/>
</dbReference>
<evidence type="ECO:0000256" key="2">
    <source>
        <dbReference type="ARBA" id="ARBA00011245"/>
    </source>
</evidence>
<evidence type="ECO:0000259" key="6">
    <source>
        <dbReference type="Pfam" id="PF14509"/>
    </source>
</evidence>
<proteinExistence type="predicted"/>
<reference evidence="7 8" key="2">
    <citation type="submission" date="2008-04" db="EMBL/GenBank/DDBJ databases">
        <authorList>
            <person name="Fulton L."/>
            <person name="Clifton S."/>
            <person name="Fulton B."/>
            <person name="Xu J."/>
            <person name="Minx P."/>
            <person name="Pepin K.H."/>
            <person name="Johnson M."/>
            <person name="Thiruvilangam P."/>
            <person name="Bhonagiri V."/>
            <person name="Nash W.E."/>
            <person name="Mardis E.R."/>
            <person name="Wilson R.K."/>
        </authorList>
    </citation>
    <scope>NUCLEOTIDE SEQUENCE [LARGE SCALE GENOMIC DNA]</scope>
    <source>
        <strain evidence="7 8">DSM 17393</strain>
    </source>
</reference>
<evidence type="ECO:0000259" key="5">
    <source>
        <dbReference type="Pfam" id="PF14508"/>
    </source>
</evidence>